<evidence type="ECO:0000256" key="4">
    <source>
        <dbReference type="ARBA" id="ARBA00023239"/>
    </source>
</evidence>
<comment type="cofactor">
    <cofactor evidence="1 5">
        <name>pyridoxal 5'-phosphate</name>
        <dbReference type="ChEBI" id="CHEBI:597326"/>
    </cofactor>
</comment>
<evidence type="ECO:0000313" key="8">
    <source>
        <dbReference type="Proteomes" id="UP000759131"/>
    </source>
</evidence>
<dbReference type="PRINTS" id="PR01179">
    <property type="entry name" value="ODADCRBXLASE"/>
</dbReference>
<dbReference type="Gene3D" id="2.40.37.10">
    <property type="entry name" value="Lyase, Ornithine Decarboxylase, Chain A, domain 1"/>
    <property type="match status" value="1"/>
</dbReference>
<sequence length="428" mass="46737">MLCYAVKANSNVALLEIFSRLGCGFDVVSGGEISRCLSVGVDPSKIVYSGCGKSIEEIDYAVRSEVFCINVESWAELERIEDRARAHNKVQNVSIRINPDVNLEGHSHPNILTGSSIHKFGVPLQEAPEIYNRAKASAHLKVKGISCHLGSSIQQLEPFIEARDKLLALADALRQENRIWVEHINLGGGFAAQIATNLDVPDIPAWVEKLAKPITERGLKLVLEPGRSLMADAGILLTKIEYVKRFGSVGGSGTSSPRSGSLIESSIPSAKSGKANKAFVVVDAGFNDFARTALYGQQHKIIPSNAKVDQLPGLPSEYKYDIVGPICESTDIFFRDLILSQKLENNSALAICDVGAYGMTLSSNYNSRNRAAEVLISDGPSHTLIRERETYEDQYAKERTATDINLRALEMLEEFASKEDLAQTENGN</sequence>
<dbReference type="GO" id="GO:0008836">
    <property type="term" value="F:diaminopimelate decarboxylase activity"/>
    <property type="evidence" value="ECO:0007669"/>
    <property type="project" value="InterPro"/>
</dbReference>
<evidence type="ECO:0000313" key="7">
    <source>
        <dbReference type="EMBL" id="CAD7640810.1"/>
    </source>
</evidence>
<dbReference type="SUPFAM" id="SSF50621">
    <property type="entry name" value="Alanine racemase C-terminal domain-like"/>
    <property type="match status" value="1"/>
</dbReference>
<keyword evidence="3 5" id="KW-0663">Pyridoxal phosphate</keyword>
<evidence type="ECO:0000256" key="5">
    <source>
        <dbReference type="PIRSR" id="PIRSR600183-50"/>
    </source>
</evidence>
<name>A0A7R9LH45_9ACAR</name>
<dbReference type="FunFam" id="3.20.20.10:FF:000003">
    <property type="entry name" value="Diaminopimelate decarboxylase"/>
    <property type="match status" value="1"/>
</dbReference>
<organism evidence="7">
    <name type="scientific">Medioppia subpectinata</name>
    <dbReference type="NCBI Taxonomy" id="1979941"/>
    <lineage>
        <taxon>Eukaryota</taxon>
        <taxon>Metazoa</taxon>
        <taxon>Ecdysozoa</taxon>
        <taxon>Arthropoda</taxon>
        <taxon>Chelicerata</taxon>
        <taxon>Arachnida</taxon>
        <taxon>Acari</taxon>
        <taxon>Acariformes</taxon>
        <taxon>Sarcoptiformes</taxon>
        <taxon>Oribatida</taxon>
        <taxon>Brachypylina</taxon>
        <taxon>Oppioidea</taxon>
        <taxon>Oppiidae</taxon>
        <taxon>Medioppia</taxon>
    </lineage>
</organism>
<reference evidence="7" key="1">
    <citation type="submission" date="2020-11" db="EMBL/GenBank/DDBJ databases">
        <authorList>
            <person name="Tran Van P."/>
        </authorList>
    </citation>
    <scope>NUCLEOTIDE SEQUENCE</scope>
</reference>
<proteinExistence type="predicted"/>
<dbReference type="InterPro" id="IPR022644">
    <property type="entry name" value="De-COase2_N"/>
</dbReference>
<dbReference type="InterPro" id="IPR002986">
    <property type="entry name" value="DAP_deCOOHase_LysA"/>
</dbReference>
<dbReference type="EMBL" id="OC878794">
    <property type="protein sequence ID" value="CAD7640810.1"/>
    <property type="molecule type" value="Genomic_DNA"/>
</dbReference>
<dbReference type="Pfam" id="PF02784">
    <property type="entry name" value="Orn_Arg_deC_N"/>
    <property type="match status" value="1"/>
</dbReference>
<dbReference type="EMBL" id="CAJPIZ010024219">
    <property type="protein sequence ID" value="CAG2118423.1"/>
    <property type="molecule type" value="Genomic_DNA"/>
</dbReference>
<dbReference type="Proteomes" id="UP000759131">
    <property type="component" value="Unassembled WGS sequence"/>
</dbReference>
<dbReference type="InterPro" id="IPR000183">
    <property type="entry name" value="Orn/DAP/Arg_de-COase"/>
</dbReference>
<gene>
    <name evidence="7" type="ORF">OSB1V03_LOCUS18375</name>
</gene>
<dbReference type="AlphaFoldDB" id="A0A7R9LH45"/>
<dbReference type="OrthoDB" id="5034579at2759"/>
<feature type="domain" description="Orn/DAP/Arg decarboxylase 2 N-terminal" evidence="6">
    <location>
        <begin position="2"/>
        <end position="231"/>
    </location>
</feature>
<evidence type="ECO:0000259" key="6">
    <source>
        <dbReference type="Pfam" id="PF02784"/>
    </source>
</evidence>
<dbReference type="GO" id="GO:0009089">
    <property type="term" value="P:lysine biosynthetic process via diaminopimelate"/>
    <property type="evidence" value="ECO:0007669"/>
    <property type="project" value="InterPro"/>
</dbReference>
<protein>
    <recommendedName>
        <fullName evidence="6">Orn/DAP/Arg decarboxylase 2 N-terminal domain-containing protein</fullName>
    </recommendedName>
</protein>
<dbReference type="PANTHER" id="PTHR43727:SF2">
    <property type="entry name" value="GROUP IV DECARBOXYLASE"/>
    <property type="match status" value="1"/>
</dbReference>
<dbReference type="PRINTS" id="PR01181">
    <property type="entry name" value="DAPDCRBXLASE"/>
</dbReference>
<accession>A0A7R9LH45</accession>
<keyword evidence="2" id="KW-0210">Decarboxylase</keyword>
<evidence type="ECO:0000256" key="1">
    <source>
        <dbReference type="ARBA" id="ARBA00001933"/>
    </source>
</evidence>
<dbReference type="SUPFAM" id="SSF51419">
    <property type="entry name" value="PLP-binding barrel"/>
    <property type="match status" value="1"/>
</dbReference>
<feature type="modified residue" description="N6-(pyridoxal phosphate)lysine" evidence="5">
    <location>
        <position position="7"/>
    </location>
</feature>
<evidence type="ECO:0000256" key="3">
    <source>
        <dbReference type="ARBA" id="ARBA00022898"/>
    </source>
</evidence>
<dbReference type="InterPro" id="IPR029066">
    <property type="entry name" value="PLP-binding_barrel"/>
</dbReference>
<keyword evidence="4" id="KW-0456">Lyase</keyword>
<evidence type="ECO:0000256" key="2">
    <source>
        <dbReference type="ARBA" id="ARBA00022793"/>
    </source>
</evidence>
<feature type="active site" description="Proton donor" evidence="5">
    <location>
        <position position="327"/>
    </location>
</feature>
<dbReference type="Gene3D" id="3.20.20.10">
    <property type="entry name" value="Alanine racemase"/>
    <property type="match status" value="1"/>
</dbReference>
<dbReference type="InterPro" id="IPR009006">
    <property type="entry name" value="Ala_racemase/Decarboxylase_C"/>
</dbReference>
<dbReference type="PANTHER" id="PTHR43727">
    <property type="entry name" value="DIAMINOPIMELATE DECARBOXYLASE"/>
    <property type="match status" value="1"/>
</dbReference>
<dbReference type="CDD" id="cd06828">
    <property type="entry name" value="PLPDE_III_DapDC"/>
    <property type="match status" value="1"/>
</dbReference>
<keyword evidence="8" id="KW-1185">Reference proteome</keyword>